<organism evidence="2 3">
    <name type="scientific">Lojkania enalia</name>
    <dbReference type="NCBI Taxonomy" id="147567"/>
    <lineage>
        <taxon>Eukaryota</taxon>
        <taxon>Fungi</taxon>
        <taxon>Dikarya</taxon>
        <taxon>Ascomycota</taxon>
        <taxon>Pezizomycotina</taxon>
        <taxon>Dothideomycetes</taxon>
        <taxon>Pleosporomycetidae</taxon>
        <taxon>Pleosporales</taxon>
        <taxon>Pleosporales incertae sedis</taxon>
        <taxon>Lojkania</taxon>
    </lineage>
</organism>
<gene>
    <name evidence="2" type="ORF">CC78DRAFT_582525</name>
</gene>
<dbReference type="EMBL" id="ML986639">
    <property type="protein sequence ID" value="KAF2262577.1"/>
    <property type="molecule type" value="Genomic_DNA"/>
</dbReference>
<name>A0A9P4K785_9PLEO</name>
<evidence type="ECO:0000313" key="2">
    <source>
        <dbReference type="EMBL" id="KAF2262577.1"/>
    </source>
</evidence>
<dbReference type="Proteomes" id="UP000800093">
    <property type="component" value="Unassembled WGS sequence"/>
</dbReference>
<accession>A0A9P4K785</accession>
<keyword evidence="3" id="KW-1185">Reference proteome</keyword>
<evidence type="ECO:0000313" key="3">
    <source>
        <dbReference type="Proteomes" id="UP000800093"/>
    </source>
</evidence>
<dbReference type="AlphaFoldDB" id="A0A9P4K785"/>
<comment type="caution">
    <text evidence="2">The sequence shown here is derived from an EMBL/GenBank/DDBJ whole genome shotgun (WGS) entry which is preliminary data.</text>
</comment>
<feature type="transmembrane region" description="Helical" evidence="1">
    <location>
        <begin position="88"/>
        <end position="114"/>
    </location>
</feature>
<keyword evidence="1" id="KW-0812">Transmembrane</keyword>
<sequence>MRHARIPRGRGGRDPTSIGRVCQEAWAGTAAAGAVLRQASRAGILEEEEQRRDDAVVAADGNMRESGDGRRVVQSTQEAQRRARTFSVATAATAIVAIAVTIAVAVAVAVAAAASECGPAMGERGGDYVPGALAAVQLRSRRPERAVAPTPALAVPLNTTNHPFRWDARAPASADLETLQTFHLPSYPARPVRLARSVLDFLSAFIRLPTSTPTATVVPEDVAATLGEPGETLVECDQRQPDTARILPPGRVFFRLGGNATFGRIREHRRPVWLKQPPREVFRRPACHLVGSLHLSPPSPIATHCVPR</sequence>
<keyword evidence="1" id="KW-1133">Transmembrane helix</keyword>
<protein>
    <submittedName>
        <fullName evidence="2">Uncharacterized protein</fullName>
    </submittedName>
</protein>
<evidence type="ECO:0000256" key="1">
    <source>
        <dbReference type="SAM" id="Phobius"/>
    </source>
</evidence>
<reference evidence="3" key="1">
    <citation type="journal article" date="2020" name="Stud. Mycol.">
        <title>101 Dothideomycetes genomes: A test case for predicting lifestyles and emergence of pathogens.</title>
        <authorList>
            <person name="Haridas S."/>
            <person name="Albert R."/>
            <person name="Binder M."/>
            <person name="Bloem J."/>
            <person name="LaButti K."/>
            <person name="Salamov A."/>
            <person name="Andreopoulos B."/>
            <person name="Baker S."/>
            <person name="Barry K."/>
            <person name="Bills G."/>
            <person name="Bluhm B."/>
            <person name="Cannon C."/>
            <person name="Castanera R."/>
            <person name="Culley D."/>
            <person name="Daum C."/>
            <person name="Ezra D."/>
            <person name="Gonzalez J."/>
            <person name="Henrissat B."/>
            <person name="Kuo A."/>
            <person name="Liang C."/>
            <person name="Lipzen A."/>
            <person name="Lutzoni F."/>
            <person name="Magnuson J."/>
            <person name="Mondo S."/>
            <person name="Nolan M."/>
            <person name="Ohm R."/>
            <person name="Pangilinan J."/>
            <person name="Park H.-J."/>
            <person name="Ramirez L."/>
            <person name="Alfaro M."/>
            <person name="Sun H."/>
            <person name="Tritt A."/>
            <person name="Yoshinaga Y."/>
            <person name="Zwiers L.-H."/>
            <person name="Turgeon B."/>
            <person name="Goodwin S."/>
            <person name="Spatafora J."/>
            <person name="Crous P."/>
            <person name="Grigoriev I."/>
        </authorList>
    </citation>
    <scope>NUCLEOTIDE SEQUENCE [LARGE SCALE GENOMIC DNA]</scope>
    <source>
        <strain evidence="3">CBS 304.66</strain>
    </source>
</reference>
<keyword evidence="1" id="KW-0472">Membrane</keyword>
<proteinExistence type="predicted"/>